<keyword evidence="2" id="KW-1185">Reference proteome</keyword>
<dbReference type="Proteomes" id="UP000680038">
    <property type="component" value="Unassembled WGS sequence"/>
</dbReference>
<proteinExistence type="predicted"/>
<evidence type="ECO:0000313" key="1">
    <source>
        <dbReference type="EMBL" id="CAG5008152.1"/>
    </source>
</evidence>
<reference evidence="1" key="1">
    <citation type="submission" date="2021-04" db="EMBL/GenBank/DDBJ databases">
        <authorList>
            <person name="Rodrigo-Torres L."/>
            <person name="Arahal R. D."/>
            <person name="Lucena T."/>
        </authorList>
    </citation>
    <scope>NUCLEOTIDE SEQUENCE</scope>
    <source>
        <strain evidence="1">CECT 9275</strain>
    </source>
</reference>
<name>A0A916JEU6_9BACT</name>
<gene>
    <name evidence="1" type="ORF">DYBT9275_04204</name>
</gene>
<organism evidence="1 2">
    <name type="scientific">Dyadobacter helix</name>
    <dbReference type="NCBI Taxonomy" id="2822344"/>
    <lineage>
        <taxon>Bacteria</taxon>
        <taxon>Pseudomonadati</taxon>
        <taxon>Bacteroidota</taxon>
        <taxon>Cytophagia</taxon>
        <taxon>Cytophagales</taxon>
        <taxon>Spirosomataceae</taxon>
        <taxon>Dyadobacter</taxon>
    </lineage>
</organism>
<accession>A0A916JEU6</accession>
<sequence length="215" mass="24090">MENLRNLFLASGLLAGGISYAQDSTGLAGTPAQEIQITASEPSSLLFNEWYTGAVKVKDGMVYDGVKFRYDTSRDQLEFKKGDAVYRTGEDVTGFTLPTGTALYNFRRGFPTIDGDSRQPFYQVIYDGNTKLVKRYSPQKNGTPVSEAGKLYVLKNEKLNPVSLKDRNSFLKLLTDERNKMNYVIRESQLAFDKDEDLAQLLEEYDAYKAGRGGN</sequence>
<dbReference type="AlphaFoldDB" id="A0A916JEU6"/>
<evidence type="ECO:0000313" key="2">
    <source>
        <dbReference type="Proteomes" id="UP000680038"/>
    </source>
</evidence>
<protein>
    <submittedName>
        <fullName evidence="1">Uncharacterized protein</fullName>
    </submittedName>
</protein>
<dbReference type="RefSeq" id="WP_215240603.1">
    <property type="nucleotide sequence ID" value="NZ_CAJRAF010000002.1"/>
</dbReference>
<comment type="caution">
    <text evidence="1">The sequence shown here is derived from an EMBL/GenBank/DDBJ whole genome shotgun (WGS) entry which is preliminary data.</text>
</comment>
<dbReference type="EMBL" id="CAJRAF010000002">
    <property type="protein sequence ID" value="CAG5008152.1"/>
    <property type="molecule type" value="Genomic_DNA"/>
</dbReference>